<comment type="caution">
    <text evidence="3">The sequence shown here is derived from an EMBL/GenBank/DDBJ whole genome shotgun (WGS) entry which is preliminary data.</text>
</comment>
<accession>A0A2P8CQZ9</accession>
<evidence type="ECO:0000256" key="1">
    <source>
        <dbReference type="SAM" id="MobiDB-lite"/>
    </source>
</evidence>
<dbReference type="EMBL" id="PYGA01000032">
    <property type="protein sequence ID" value="PSK87376.1"/>
    <property type="molecule type" value="Genomic_DNA"/>
</dbReference>
<sequence>MNTALIVALAADDAPLKESVTPGVLGFITIALIATALYFLMKSMRRRMASIDFDEGLDEGSDTPRPAAAADRSEE</sequence>
<keyword evidence="4" id="KW-1185">Reference proteome</keyword>
<protein>
    <submittedName>
        <fullName evidence="3">Uncharacterized protein</fullName>
    </submittedName>
</protein>
<dbReference type="Proteomes" id="UP000240542">
    <property type="component" value="Unassembled WGS sequence"/>
</dbReference>
<name>A0A2P8CQZ9_9ACTN</name>
<proteinExistence type="predicted"/>
<keyword evidence="2" id="KW-0812">Transmembrane</keyword>
<dbReference type="RefSeq" id="WP_211301549.1">
    <property type="nucleotide sequence ID" value="NZ_PYGA01000032.1"/>
</dbReference>
<organism evidence="3 4">
    <name type="scientific">Murinocardiopsis flavida</name>
    <dbReference type="NCBI Taxonomy" id="645275"/>
    <lineage>
        <taxon>Bacteria</taxon>
        <taxon>Bacillati</taxon>
        <taxon>Actinomycetota</taxon>
        <taxon>Actinomycetes</taxon>
        <taxon>Streptosporangiales</taxon>
        <taxon>Nocardiopsidaceae</taxon>
        <taxon>Murinocardiopsis</taxon>
    </lineage>
</organism>
<feature type="transmembrane region" description="Helical" evidence="2">
    <location>
        <begin position="20"/>
        <end position="40"/>
    </location>
</feature>
<feature type="region of interest" description="Disordered" evidence="1">
    <location>
        <begin position="53"/>
        <end position="75"/>
    </location>
</feature>
<reference evidence="3 4" key="1">
    <citation type="submission" date="2018-03" db="EMBL/GenBank/DDBJ databases">
        <title>Genomic Encyclopedia of Archaeal and Bacterial Type Strains, Phase II (KMG-II): from individual species to whole genera.</title>
        <authorList>
            <person name="Goeker M."/>
        </authorList>
    </citation>
    <scope>NUCLEOTIDE SEQUENCE [LARGE SCALE GENOMIC DNA]</scope>
    <source>
        <strain evidence="3 4">DSM 45312</strain>
    </source>
</reference>
<evidence type="ECO:0000256" key="2">
    <source>
        <dbReference type="SAM" id="Phobius"/>
    </source>
</evidence>
<keyword evidence="2" id="KW-0472">Membrane</keyword>
<keyword evidence="2" id="KW-1133">Transmembrane helix</keyword>
<dbReference type="AlphaFoldDB" id="A0A2P8CQZ9"/>
<gene>
    <name evidence="3" type="ORF">CLV63_13231</name>
</gene>
<evidence type="ECO:0000313" key="3">
    <source>
        <dbReference type="EMBL" id="PSK87376.1"/>
    </source>
</evidence>
<evidence type="ECO:0000313" key="4">
    <source>
        <dbReference type="Proteomes" id="UP000240542"/>
    </source>
</evidence>